<sequence length="61" mass="7425">MNKRDYYLKLIKKIEGRIEFCEEEVQCIENSIKKEQQYLNKLEDELNTLEAVKEDIFNKLL</sequence>
<comment type="caution">
    <text evidence="2">The sequence shown here is derived from an EMBL/GenBank/DDBJ whole genome shotgun (WGS) entry which is preliminary data.</text>
</comment>
<reference evidence="2 3" key="1">
    <citation type="journal article" date="2013" name="Genome Announc.">
        <title>Draft Genome Sequence of Staphylococcus simulans UMC-CNS-990, Isolated from a Case of Chronic Bovine Mastitis.</title>
        <authorList>
            <person name="Calcutt M.J."/>
            <person name="Foecking M.F."/>
            <person name="Hsieh H.Y."/>
            <person name="Perry J."/>
            <person name="Stewart G.C."/>
            <person name="Middleton J.R."/>
        </authorList>
    </citation>
    <scope>NUCLEOTIDE SEQUENCE [LARGE SCALE GENOMIC DNA]</scope>
    <source>
        <strain evidence="2 3">UMC-CNS-990</strain>
    </source>
</reference>
<dbReference type="Proteomes" id="UP000017131">
    <property type="component" value="Unassembled WGS sequence"/>
</dbReference>
<keyword evidence="3" id="KW-1185">Reference proteome</keyword>
<dbReference type="RefSeq" id="WP_023016051.1">
    <property type="nucleotide sequence ID" value="NZ_AXDY01000011.1"/>
</dbReference>
<evidence type="ECO:0000256" key="1">
    <source>
        <dbReference type="SAM" id="Coils"/>
    </source>
</evidence>
<feature type="coiled-coil region" evidence="1">
    <location>
        <begin position="11"/>
        <end position="59"/>
    </location>
</feature>
<dbReference type="EMBL" id="AXDY01000011">
    <property type="protein sequence ID" value="ERS92685.1"/>
    <property type="molecule type" value="Genomic_DNA"/>
</dbReference>
<protein>
    <submittedName>
        <fullName evidence="2">Uncharacterized protein</fullName>
    </submittedName>
</protein>
<accession>A0ABN0PAR8</accession>
<evidence type="ECO:0000313" key="3">
    <source>
        <dbReference type="Proteomes" id="UP000017131"/>
    </source>
</evidence>
<proteinExistence type="predicted"/>
<organism evidence="2 3">
    <name type="scientific">Staphylococcus simulans UMC-CNS-990</name>
    <dbReference type="NCBI Taxonomy" id="1405498"/>
    <lineage>
        <taxon>Bacteria</taxon>
        <taxon>Bacillati</taxon>
        <taxon>Bacillota</taxon>
        <taxon>Bacilli</taxon>
        <taxon>Bacillales</taxon>
        <taxon>Staphylococcaceae</taxon>
        <taxon>Staphylococcus</taxon>
    </lineage>
</organism>
<gene>
    <name evidence="2" type="ORF">SSIM_11055</name>
</gene>
<evidence type="ECO:0000313" key="2">
    <source>
        <dbReference type="EMBL" id="ERS92685.1"/>
    </source>
</evidence>
<keyword evidence="1" id="KW-0175">Coiled coil</keyword>
<name>A0ABN0PAR8_STASI</name>